<dbReference type="GO" id="GO:0005524">
    <property type="term" value="F:ATP binding"/>
    <property type="evidence" value="ECO:0007669"/>
    <property type="project" value="InterPro"/>
</dbReference>
<feature type="domain" description="Ig-like" evidence="11">
    <location>
        <begin position="3740"/>
        <end position="3830"/>
    </location>
</feature>
<dbReference type="SUPFAM" id="SSF50729">
    <property type="entry name" value="PH domain-like"/>
    <property type="match status" value="1"/>
</dbReference>
<dbReference type="InterPro" id="IPR000219">
    <property type="entry name" value="DH_dom"/>
</dbReference>
<dbReference type="GO" id="GO:0031672">
    <property type="term" value="C:A band"/>
    <property type="evidence" value="ECO:0007669"/>
    <property type="project" value="UniProtKB-SubCell"/>
</dbReference>
<dbReference type="InterPro" id="IPR003961">
    <property type="entry name" value="FN3_dom"/>
</dbReference>
<dbReference type="SUPFAM" id="SSF48726">
    <property type="entry name" value="Immunoglobulin"/>
    <property type="match status" value="21"/>
</dbReference>
<dbReference type="PROSITE" id="PS50003">
    <property type="entry name" value="PH_DOMAIN"/>
    <property type="match status" value="1"/>
</dbReference>
<dbReference type="InterPro" id="IPR001849">
    <property type="entry name" value="PH_domain"/>
</dbReference>
<dbReference type="Pfam" id="PF07679">
    <property type="entry name" value="I-set"/>
    <property type="match status" value="20"/>
</dbReference>
<proteinExistence type="inferred from homology"/>
<dbReference type="SMART" id="SM00408">
    <property type="entry name" value="IGc2"/>
    <property type="match status" value="15"/>
</dbReference>
<keyword evidence="5" id="KW-1015">Disulfide bond</keyword>
<feature type="domain" description="Ig-like" evidence="11">
    <location>
        <begin position="2484"/>
        <end position="2577"/>
    </location>
</feature>
<feature type="domain" description="DH" evidence="9">
    <location>
        <begin position="1"/>
        <end position="96"/>
    </location>
</feature>
<dbReference type="CDD" id="cd00096">
    <property type="entry name" value="Ig"/>
    <property type="match status" value="2"/>
</dbReference>
<dbReference type="PROSITE" id="PS50853">
    <property type="entry name" value="FN3"/>
    <property type="match status" value="2"/>
</dbReference>
<feature type="domain" description="Ig-like" evidence="11">
    <location>
        <begin position="1125"/>
        <end position="1216"/>
    </location>
</feature>
<dbReference type="GO" id="GO:0005085">
    <property type="term" value="F:guanyl-nucleotide exchange factor activity"/>
    <property type="evidence" value="ECO:0007669"/>
    <property type="project" value="InterPro"/>
</dbReference>
<feature type="domain" description="Ig-like" evidence="11">
    <location>
        <begin position="1518"/>
        <end position="1607"/>
    </location>
</feature>
<comment type="caution">
    <text evidence="13">The sequence shown here is derived from an EMBL/GenBank/DDBJ whole genome shotgun (WGS) entry which is preliminary data.</text>
</comment>
<evidence type="ECO:0008006" key="15">
    <source>
        <dbReference type="Google" id="ProtNLM"/>
    </source>
</evidence>
<feature type="domain" description="Protein kinase" evidence="10">
    <location>
        <begin position="3991"/>
        <end position="4240"/>
    </location>
</feature>
<evidence type="ECO:0000259" key="10">
    <source>
        <dbReference type="PROSITE" id="PS50011"/>
    </source>
</evidence>
<keyword evidence="3" id="KW-0963">Cytoplasm</keyword>
<evidence type="ECO:0000256" key="5">
    <source>
        <dbReference type="ARBA" id="ARBA00023157"/>
    </source>
</evidence>
<dbReference type="SMART" id="SM00060">
    <property type="entry name" value="FN3"/>
    <property type="match status" value="2"/>
</dbReference>
<dbReference type="SMART" id="SM00233">
    <property type="entry name" value="PH"/>
    <property type="match status" value="1"/>
</dbReference>
<feature type="domain" description="Fibronectin type-III" evidence="12">
    <location>
        <begin position="3836"/>
        <end position="3930"/>
    </location>
</feature>
<feature type="region of interest" description="Disordered" evidence="7">
    <location>
        <begin position="241"/>
        <end position="1125"/>
    </location>
</feature>
<sequence length="4304" mass="491508">ERDFDKHAEYCSNEPLAQDFVDNNPPIRDFFNDYSKRIGDEKVLQEHLKLPIQRLNDYQLLLRELVKFSHKLGDNTEDLTRAFELMQTIPQRATDAKFISSIEGFKGNLFKLGRLVRHDWFSVSESGGKPRDRYLFLFKARVLITKVKRISEDRSIFVLKDIIRLPETNIDEVDNPRAISFNHIEPQTHTNFPLVIEARNPDIREAWFEGVKEYVVDTASVEDLLFDDELRVVSADVDEEDPHVGIASPVPEIQEYEDLPEDSPQRSPAKTSPKAGREPSPPPKRAKADNQQAESQRATGVKPVQVEVETGAESVVDAPYSGTTPTPQTPTPSQKAHDRLKAEESTTRKVSTGSSGSGTEAAFERIATDAQTELRTDSFWDDRDTPSPNKNQFNEQTRREEEARLVSEAREKEEANAKVKAEAEAEANRQRIAEEARIAREVEEKRVREEAERKSREEEERRSRVEAERIEREEAERKAREEAERIAKEEAERRVRAETERKAREEEERRAREAAERIAREAEEQRVKEETERREREESERREREEAEKKAREEKERRSIEEAERKSREEAERQAREEEERKAKEEAERRTREEEERKSREEAERIAREAEERRVREEAERREREEAERKTREEAVKKAREADENRIREETERKEREEVERKAREEAERHSKEAEERRTREEAERIAREAEEIRVREETKRREREEAERKSREEEERRAREEVERIAKEAEERRVREESERREREEAERKAREEIERRSKEEEERRAREETERIAREAEERRVREETERSERKEAERKTREEAERKSRQEEESRSREEAEKRAREEAEKKAREEAERKASEEAEQKAREEAERKKREESERLAREESERKAREEAVRKSREEAEKKAREEADIKAREETEKKAREETERKAKEEAEAKRKREEDARRAKEEEAKRHKEEEDRKAKEKSAAEAKAKAEAENKAKAEAEAKAKAKADAEAKRLKEEQAAKAKAEAETKAKAVAEEKRLKEEQATKAKAEGEAKAKADAEAKRLKEVQAAKAKAEAEAKEKAEAEVKKQKEEQEAKAKQEAKTQKEAEAKVKTEAAASQKQAVSQQPPASPKVTVNVQQKSNMSEPQTPATASGAPRPIFTTQLKGECVEPGEGVKFVCELAHPVPYFVTWLKDSKPLDDKLADRVQQIDDGISHSLKILNCRKQDSGTYTAKAADEVGGAATSSAQLLVQELTEEERAARIAEKTPFFMVKMKDTHVIENTNLSYCVNVRGNPHPEVTFFKDNEQLREDSRISVIRNPDQGHYELVFAYVTQSDGGRYKAIAKNSFGKADCEANMVVTEEEVAYQKLTGKGSLMKEGEKADFKWFRDGVEYDPLERFNVMFRDEEDTLALVFQNVTPEDAGLYTCVASTSGGKISCSAELTVEGAVNRLLRDPEPPAIIEDLQDVMVAINGSAMLECKVTGFPKPELKWSKNCMDLKIGGRIKQICEDDDTVTLIIKNIDEYDGGHYRIQAFNELGDAESECVLKIKSAPKIKKMKKDAACKLGINLEHTAEVHGEPKPALKWLKDGKPLYETDRVKGVWLEENLYCLSIGDMDKDDCATYTLVAENDMGVVQESFELEVDSPPELQRGLEAEMERKAGGDFTLEVRCKGSPRPMARWFFNGKELDSDGDKYVMKRDETFYQLKIKGLNRHDKGTFKVVLCNSSGECESEGNLIVRAPPDFTTPLRDADCKEGTQNTKLFVQWVSTPAATVRWFFGDKEIKPGEETPGYNLKSTDETSSLLCVKEALPEFCGTYTVKASNEYGETKCSGKFRLYEAPVITEPLEDLEMMEDMDYKWGFKCTGVPVPDIKWTKNGKKFSTDERRVKNAKAGDEVYRLDFSEAKLEDTGEYVATLTNAVASVTCSAKLVTNTPPHVKSCNFAEGKSFYAGHKFVLSIECVSEPICDATWWWGDKEMNEEEDNCKMWYDDDKKTFFCERYKTDTDHTGGYKVMLKNKIGQYEQAGNIRVTEKEARVRQPLEDACVHEMGTAVMKCQIVGDPIADVTWLKDGKKLPTTERIQTEADRVTGWHTITIKEVTERDNCTFTCKGVNKHGSCETSARLGVLVAPQPGDMKDSKVDYAKDLTICVSIHAFPLPEMKWYLEDRELPTDQPEKYEYSFDNGTKELHSITIHNCVLEDAGYYKFVAVNEAGQASKKQHTVVHTEKPSVIIGLQDDKICLEDSATFKIQLAGLPLPDVTWLNKEKPVTSNPRYVVDRPENADFYTLSIQDVCMEDYGHITAVGKSLVGECHTVCEMGQKKLPCTFVQGLENVTKGAEGDDVTLTVKIKASPRPTFQWFKDGDILEESEKVVFSMTKTSYCEATITVTLVEASSLESGQYKLKIMNEVNDASTETALICRPVRRKPKITKKPQNVSCQEKEGAMFKCKINGFPKPEVKWLKDGRPLSFTETTDAGMTADGFYYYEFKSVSTEDAGLYTVIAENDEGKTSAECKLEVIPPPSKPEFLMGLKPGKVITGYPCRFEVKCGGFPPPEITWLKDGKPLEIDGKHIRQVVLEDGTVQLLIDNCTEADQGKYTCKAQSSEGEIESTADLSVLGLGRKDGQPDGPAKFSEGLRDCCFDEGKTIKLPVAMKGGPVPHMKWYKDGEEIKLGDGVFFTYDGDRAFLEITPAKGSDSGMYKCVIMNDAGKDETECEVTVRKCYEGPSFGSCFSSVCQLPGKEARFPVHFDGVPKPELTWYKDGEPIIIDGEKYRLKKDGDCYTLIVTDCTYGDSGAYKVVAKNREGEIEHEGTLEVGDNVDPNRKSEAPNFLKTIGDQELYEGYIAKFKAVVTGSPFPDFEFSKDGARVYSTNRIVVERDSDGEGLIRLTIKQVRPEDAGSYTLRCWNEHGEKSCTGKLICESLTSKKKRPVGDEYEGFPKIRRSGVPMPLPDKPYISALSDRRVTVSWMPYLPQGPTMPVTYQIEMCEAPDGEYFTVRSGIRGCKCDILNLNPKLDYRFRVRVENKFGVSEASPYVQTYRYKLEQEPISYEPKTDPNYIYKGEGPYVPEGFRIERTHEGNYFAAPRFLKLPHETQYGLKGFNSRVKWYAFGWPTPKLQFSFNDQPIKTGAGTRFTVSQEASGEIILFVDKMQASDVGWYTCLVKNEHGQSSQRIRLRIAEFPKVTEHLEEVYLRTNSNGKLVCRIQADPLCEVTWFKDWEPLTNSYRFRPQFCADDMYMLHINGASLRDTGFYSCSATNAAGTVMSSCFVHVEEEDLSFEWAVTGRGKQVIVNQRRGTLEDTYDVGDELGRGTQGVTYHCVERYTGRNFAAKSMWGRDKLKVWMHMEFEMMNLVNNSQYICRLFDAYEGPKNMVLVQELCSGGDLLYHLTQQQFITEYEVAHYVRQVLLGLEYMHDRCLAHCGLNIGDILLTRPNGRDIKLCDLSLARHIRSGKLQPLDYGMPEFVAPEVANGENISYGVDMWAVGIISYLLLSGTSPFRGEHDRETLSRIQKGDMSFDMEAFTHISNEAKDFIARLLKFEPDLRMDVKGALMHPWLAFAQAPIPKDVYKINTDRLRNYYVKYRDWYANASCKRWFRRRTLSSAFTHPSKMVYPPGEVYTPPDSPERELVPVKDDGYFFEERDLSYQIDVITNDSQYQSGPDTFLMQLRDVDFPVRLRQYMKVAEERSPAFNMYMRENQYDYSRVPMVHERRRFIDVMDEELAVEERRRTMLDKYTAGFVRTQLTHETCSLDMPRISNQPGNQLAIGDVPVGSGTVPFIREKPQSVAVASGEPLSFTCIASGEPQPTIQWCKDDMILGVTTRCTISTKEDGRSTLTIERPNEFDTGLYKVIARNPSGQSSHKFRVMSGDVPGACEPPEVSQVSATEILVRWRPPRDIGNSPIVHYHLHIKPAGETEYVTVRDNIDQEFYVVKNLKPNSIYQFKVAAKNAFGWGQFSCSTAAIRTGQQGGSQIELSQAMQFQMDLTESGINDRMKKLNAKSSRELDYNKEKEPIKMKTGDTAELQLSKYNFISEMSRGRFSVVTKCVRKDDQRQFAAKILQRSGREEAVKQEYEVLKALRHERIAQLCEAYTLGNVTVLLQEQLSGHDILTYLSNLYEYSEQTIVTVVLQLIDALQYLHWRGYCHLDLQPDNIVVVSPRNCHIKLVDLGSAQEVPQSGATVPVNGLLEYIAPEILSEQKAYPESDVWSLGTLTYTLLAGRSAFKGEDAEETNENIQYVRYRCDYLHCSQEALRFVMLILKRDPSKRPTLEDCREHRWLLENEFMGKKRDRAMLSGTRLRDYDERYHREKIANASSSKDLLSFGGLNLPKQGKYEQMLYTQIF</sequence>
<dbReference type="InterPro" id="IPR013098">
    <property type="entry name" value="Ig_I-set"/>
</dbReference>
<feature type="compositionally biased region" description="Basic and acidic residues" evidence="7">
    <location>
        <begin position="335"/>
        <end position="347"/>
    </location>
</feature>
<dbReference type="InterPro" id="IPR003599">
    <property type="entry name" value="Ig_sub"/>
</dbReference>
<reference evidence="13 14" key="1">
    <citation type="submission" date="2024-05" db="EMBL/GenBank/DDBJ databases">
        <authorList>
            <person name="Wallberg A."/>
        </authorList>
    </citation>
    <scope>NUCLEOTIDE SEQUENCE [LARGE SCALE GENOMIC DNA]</scope>
</reference>
<evidence type="ECO:0000259" key="8">
    <source>
        <dbReference type="PROSITE" id="PS50003"/>
    </source>
</evidence>
<dbReference type="PANTHER" id="PTHR47633:SF3">
    <property type="entry name" value="STRIATED MUSCLE PREFERENTIALLY EXPRESSED PROTEIN KINASE"/>
    <property type="match status" value="1"/>
</dbReference>
<feature type="domain" description="Ig-like" evidence="11">
    <location>
        <begin position="1286"/>
        <end position="1409"/>
    </location>
</feature>
<dbReference type="SMART" id="SM00409">
    <property type="entry name" value="IG"/>
    <property type="match status" value="18"/>
</dbReference>
<dbReference type="InterPro" id="IPR011009">
    <property type="entry name" value="Kinase-like_dom_sf"/>
</dbReference>
<name>A0AAV2Q6K0_MEGNR</name>
<dbReference type="GO" id="GO:0004672">
    <property type="term" value="F:protein kinase activity"/>
    <property type="evidence" value="ECO:0007669"/>
    <property type="project" value="InterPro"/>
</dbReference>
<dbReference type="InterPro" id="IPR013783">
    <property type="entry name" value="Ig-like_fold"/>
</dbReference>
<comment type="similarity">
    <text evidence="2">Belongs to the protein kinase superfamily. CAMK Ser/Thr protein kinase family.</text>
</comment>
<dbReference type="PROSITE" id="PS50835">
    <property type="entry name" value="IG_LIKE"/>
    <property type="match status" value="12"/>
</dbReference>
<feature type="domain" description="Ig-like" evidence="11">
    <location>
        <begin position="3145"/>
        <end position="3229"/>
    </location>
</feature>
<feature type="domain" description="PH" evidence="8">
    <location>
        <begin position="108"/>
        <end position="216"/>
    </location>
</feature>
<dbReference type="Proteomes" id="UP001497623">
    <property type="component" value="Unassembled WGS sequence"/>
</dbReference>
<dbReference type="Gene3D" id="1.10.510.10">
    <property type="entry name" value="Transferase(Phosphotransferase) domain 1"/>
    <property type="match status" value="2"/>
</dbReference>
<dbReference type="CDD" id="cd00063">
    <property type="entry name" value="FN3"/>
    <property type="match status" value="2"/>
</dbReference>
<dbReference type="Gene3D" id="2.60.40.10">
    <property type="entry name" value="Immunoglobulins"/>
    <property type="match status" value="22"/>
</dbReference>
<feature type="domain" description="Ig-like" evidence="11">
    <location>
        <begin position="2591"/>
        <end position="2680"/>
    </location>
</feature>
<dbReference type="PROSITE" id="PS50010">
    <property type="entry name" value="DH_2"/>
    <property type="match status" value="1"/>
</dbReference>
<keyword evidence="4" id="KW-0677">Repeat</keyword>
<evidence type="ECO:0000256" key="3">
    <source>
        <dbReference type="ARBA" id="ARBA00022490"/>
    </source>
</evidence>
<dbReference type="CDD" id="cd22265">
    <property type="entry name" value="UDM1_RNF168"/>
    <property type="match status" value="1"/>
</dbReference>
<dbReference type="InterPro" id="IPR036179">
    <property type="entry name" value="Ig-like_dom_sf"/>
</dbReference>
<evidence type="ECO:0000313" key="14">
    <source>
        <dbReference type="Proteomes" id="UP001497623"/>
    </source>
</evidence>
<dbReference type="SUPFAM" id="SSF48065">
    <property type="entry name" value="DBL homology domain (DH-domain)"/>
    <property type="match status" value="1"/>
</dbReference>
<keyword evidence="14" id="KW-1185">Reference proteome</keyword>
<evidence type="ECO:0000256" key="2">
    <source>
        <dbReference type="ARBA" id="ARBA00006692"/>
    </source>
</evidence>
<dbReference type="Pfam" id="PF22697">
    <property type="entry name" value="SOS1_NGEF_PH"/>
    <property type="match status" value="1"/>
</dbReference>
<feature type="non-terminal residue" evidence="13">
    <location>
        <position position="1"/>
    </location>
</feature>
<comment type="subcellular location">
    <subcellularLocation>
        <location evidence="1">Cytoplasm</location>
        <location evidence="1">Myofibril</location>
        <location evidence="1">Sarcomere</location>
        <location evidence="1">A band</location>
    </subcellularLocation>
</comment>
<dbReference type="Gene3D" id="2.30.29.30">
    <property type="entry name" value="Pleckstrin-homology domain (PH domain)/Phosphotyrosine-binding domain (PTB)"/>
    <property type="match status" value="1"/>
</dbReference>
<dbReference type="GO" id="GO:0009653">
    <property type="term" value="P:anatomical structure morphogenesis"/>
    <property type="evidence" value="ECO:0007669"/>
    <property type="project" value="UniProtKB-ARBA"/>
</dbReference>
<dbReference type="FunFam" id="2.60.40.10:FF:000345">
    <property type="entry name" value="Muscle M-line assembly protein unc-89"/>
    <property type="match status" value="3"/>
</dbReference>
<feature type="compositionally biased region" description="Low complexity" evidence="7">
    <location>
        <begin position="348"/>
        <end position="359"/>
    </location>
</feature>
<feature type="domain" description="Ig-like" evidence="11">
    <location>
        <begin position="1999"/>
        <end position="2089"/>
    </location>
</feature>
<dbReference type="PANTHER" id="PTHR47633">
    <property type="entry name" value="IMMUNOGLOBULIN"/>
    <property type="match status" value="1"/>
</dbReference>
<feature type="domain" description="Protein kinase" evidence="10">
    <location>
        <begin position="3266"/>
        <end position="3520"/>
    </location>
</feature>
<dbReference type="SUPFAM" id="SSF49265">
    <property type="entry name" value="Fibronectin type III"/>
    <property type="match status" value="1"/>
</dbReference>
<dbReference type="InterPro" id="IPR011993">
    <property type="entry name" value="PH-like_dom_sf"/>
</dbReference>
<feature type="domain" description="Ig-like" evidence="11">
    <location>
        <begin position="2287"/>
        <end position="2382"/>
    </location>
</feature>
<feature type="compositionally biased region" description="Low complexity" evidence="7">
    <location>
        <begin position="1081"/>
        <end position="1094"/>
    </location>
</feature>
<dbReference type="EMBL" id="CAXKWB010004406">
    <property type="protein sequence ID" value="CAL4073710.1"/>
    <property type="molecule type" value="Genomic_DNA"/>
</dbReference>
<feature type="domain" description="Ig-like" evidence="11">
    <location>
        <begin position="2390"/>
        <end position="2479"/>
    </location>
</feature>
<dbReference type="InterPro" id="IPR000719">
    <property type="entry name" value="Prot_kinase_dom"/>
</dbReference>
<dbReference type="GO" id="GO:0030154">
    <property type="term" value="P:cell differentiation"/>
    <property type="evidence" value="ECO:0007669"/>
    <property type="project" value="UniProtKB-ARBA"/>
</dbReference>
<evidence type="ECO:0000256" key="4">
    <source>
        <dbReference type="ARBA" id="ARBA00022737"/>
    </source>
</evidence>
<organism evidence="13 14">
    <name type="scientific">Meganyctiphanes norvegica</name>
    <name type="common">Northern krill</name>
    <name type="synonym">Thysanopoda norvegica</name>
    <dbReference type="NCBI Taxonomy" id="48144"/>
    <lineage>
        <taxon>Eukaryota</taxon>
        <taxon>Metazoa</taxon>
        <taxon>Ecdysozoa</taxon>
        <taxon>Arthropoda</taxon>
        <taxon>Crustacea</taxon>
        <taxon>Multicrustacea</taxon>
        <taxon>Malacostraca</taxon>
        <taxon>Eumalacostraca</taxon>
        <taxon>Eucarida</taxon>
        <taxon>Euphausiacea</taxon>
        <taxon>Euphausiidae</taxon>
        <taxon>Meganyctiphanes</taxon>
    </lineage>
</organism>
<accession>A0AAV2Q6K0</accession>
<evidence type="ECO:0000259" key="11">
    <source>
        <dbReference type="PROSITE" id="PS50835"/>
    </source>
</evidence>
<evidence type="ECO:0000259" key="9">
    <source>
        <dbReference type="PROSITE" id="PS50010"/>
    </source>
</evidence>
<feature type="domain" description="Ig-like" evidence="11">
    <location>
        <begin position="2686"/>
        <end position="2777"/>
    </location>
</feature>
<evidence type="ECO:0000256" key="1">
    <source>
        <dbReference type="ARBA" id="ARBA00004161"/>
    </source>
</evidence>
<keyword evidence="6" id="KW-0393">Immunoglobulin domain</keyword>
<evidence type="ECO:0000259" key="12">
    <source>
        <dbReference type="PROSITE" id="PS50853"/>
    </source>
</evidence>
<gene>
    <name evidence="13" type="ORF">MNOR_LOCUS9204</name>
</gene>
<evidence type="ECO:0000313" key="13">
    <source>
        <dbReference type="EMBL" id="CAL4073710.1"/>
    </source>
</evidence>
<dbReference type="Pfam" id="PF00041">
    <property type="entry name" value="fn3"/>
    <property type="match status" value="1"/>
</dbReference>
<feature type="compositionally biased region" description="Basic and acidic residues" evidence="7">
    <location>
        <begin position="362"/>
        <end position="385"/>
    </location>
</feature>
<dbReference type="SUPFAM" id="SSF56112">
    <property type="entry name" value="Protein kinase-like (PK-like)"/>
    <property type="match status" value="2"/>
</dbReference>
<dbReference type="InterPro" id="IPR007110">
    <property type="entry name" value="Ig-like_dom"/>
</dbReference>
<evidence type="ECO:0000256" key="6">
    <source>
        <dbReference type="ARBA" id="ARBA00023319"/>
    </source>
</evidence>
<dbReference type="InterPro" id="IPR055251">
    <property type="entry name" value="SOS1_NGEF_PH"/>
</dbReference>
<feature type="domain" description="Fibronectin type-III" evidence="12">
    <location>
        <begin position="2913"/>
        <end position="3009"/>
    </location>
</feature>
<dbReference type="InterPro" id="IPR035899">
    <property type="entry name" value="DBL_dom_sf"/>
</dbReference>
<feature type="domain" description="Ig-like" evidence="11">
    <location>
        <begin position="1424"/>
        <end position="1513"/>
    </location>
</feature>
<dbReference type="FunFam" id="2.60.40.10:FF:000032">
    <property type="entry name" value="palladin isoform X1"/>
    <property type="match status" value="5"/>
</dbReference>
<evidence type="ECO:0000256" key="7">
    <source>
        <dbReference type="SAM" id="MobiDB-lite"/>
    </source>
</evidence>
<dbReference type="InterPro" id="IPR036116">
    <property type="entry name" value="FN3_sf"/>
</dbReference>
<dbReference type="Pfam" id="PF00621">
    <property type="entry name" value="RhoGEF"/>
    <property type="match status" value="1"/>
</dbReference>
<dbReference type="Pfam" id="PF00069">
    <property type="entry name" value="Pkinase"/>
    <property type="match status" value="2"/>
</dbReference>
<feature type="compositionally biased region" description="Polar residues" evidence="7">
    <location>
        <begin position="386"/>
        <end position="395"/>
    </location>
</feature>
<feature type="compositionally biased region" description="Polar residues" evidence="7">
    <location>
        <begin position="1100"/>
        <end position="1118"/>
    </location>
</feature>
<dbReference type="PROSITE" id="PS50011">
    <property type="entry name" value="PROTEIN_KINASE_DOM"/>
    <property type="match status" value="2"/>
</dbReference>
<protein>
    <recommendedName>
        <fullName evidence="15">Muscle M-line assembly protein unc-89</fullName>
    </recommendedName>
</protein>
<dbReference type="Gene3D" id="3.30.200.20">
    <property type="entry name" value="Phosphorylase Kinase, domain 1"/>
    <property type="match status" value="2"/>
</dbReference>
<feature type="compositionally biased region" description="Basic and acidic residues" evidence="7">
    <location>
        <begin position="396"/>
        <end position="1080"/>
    </location>
</feature>
<feature type="compositionally biased region" description="Polar residues" evidence="7">
    <location>
        <begin position="289"/>
        <end position="298"/>
    </location>
</feature>
<dbReference type="FunFam" id="2.60.40.10:FF:000107">
    <property type="entry name" value="Myosin, light chain kinase a"/>
    <property type="match status" value="2"/>
</dbReference>
<dbReference type="InterPro" id="IPR003598">
    <property type="entry name" value="Ig_sub2"/>
</dbReference>
<dbReference type="FunFam" id="2.60.40.10:FF:000873">
    <property type="entry name" value="Muscle M-line assembly protein unc-89"/>
    <property type="match status" value="1"/>
</dbReference>